<evidence type="ECO:0000256" key="6">
    <source>
        <dbReference type="RuleBase" id="RU363045"/>
    </source>
</evidence>
<evidence type="ECO:0000256" key="4">
    <source>
        <dbReference type="ARBA" id="ARBA00022946"/>
    </source>
</evidence>
<evidence type="ECO:0000256" key="5">
    <source>
        <dbReference type="ARBA" id="ARBA00023128"/>
    </source>
</evidence>
<sequence>MPRGMRVPIQCGLRAPPRRQSALAVRYAVAHRRNFRIASIPASETRDIGIQSASEPASSTRPDARFEVLGTPSSLLSVSLSASQELFTRRGTLVGVSGKAESALSTLSILQPFRRAVSGIPFLYQKITSTSPIQALIATKSSLTSFTVVHLDGRMDWMVAQRNAILAWTGHTLAIKPKLNTTLSLSHWGNSYVTGRGLLALVGKGQIYQIVLKTGDEYVVHPSNVIAYSISTNPPLPYRFKSSALRLQVPLMSALSWIPDIKFFQVMRETPTWRKVTAALFRLRTWTRRSISGDRLFLRFYGPSTVLVQSRGSSLRDVLTTNEVNEIADTPAGVVRGPVKVDLRKPAVHASAVTPQQKAEVSQPEPSQPLQTRYARVGRDGKVTFN</sequence>
<feature type="compositionally biased region" description="Basic and acidic residues" evidence="7">
    <location>
        <begin position="377"/>
        <end position="386"/>
    </location>
</feature>
<dbReference type="InterPro" id="IPR002838">
    <property type="entry name" value="AIM24"/>
</dbReference>
<dbReference type="Gene3D" id="3.60.160.10">
    <property type="entry name" value="Mitochondrial biogenesis AIM24"/>
    <property type="match status" value="1"/>
</dbReference>
<dbReference type="Proteomes" id="UP000504638">
    <property type="component" value="Unplaced"/>
</dbReference>
<proteinExistence type="inferred from homology"/>
<dbReference type="OrthoDB" id="5295771at2759"/>
<dbReference type="GeneID" id="54419166"/>
<comment type="subcellular location">
    <subcellularLocation>
        <location evidence="1 6">Mitochondrion</location>
    </subcellularLocation>
</comment>
<protein>
    <recommendedName>
        <fullName evidence="3 6">Altered inheritance of mitochondria protein 24, mitochondrial</fullName>
    </recommendedName>
</protein>
<keyword evidence="9" id="KW-1185">Reference proteome</keyword>
<dbReference type="Pfam" id="PF01987">
    <property type="entry name" value="AIM24"/>
    <property type="match status" value="1"/>
</dbReference>
<gene>
    <name evidence="8 10" type="ORF">P152DRAFT_454493</name>
</gene>
<dbReference type="AlphaFoldDB" id="A0A6G1GDR8"/>
<evidence type="ECO:0000313" key="8">
    <source>
        <dbReference type="EMBL" id="KAF1816237.1"/>
    </source>
</evidence>
<accession>A0A6G1GDR8</accession>
<dbReference type="FunFam" id="3.60.160.10:FF:000001">
    <property type="entry name" value="Altered inheritance of mitochondria protein 24, mitochondrial"/>
    <property type="match status" value="1"/>
</dbReference>
<dbReference type="SUPFAM" id="SSF51219">
    <property type="entry name" value="TRAP-like"/>
    <property type="match status" value="1"/>
</dbReference>
<evidence type="ECO:0000313" key="10">
    <source>
        <dbReference type="RefSeq" id="XP_033537868.1"/>
    </source>
</evidence>
<dbReference type="GO" id="GO:0007007">
    <property type="term" value="P:inner mitochondrial membrane organization"/>
    <property type="evidence" value="ECO:0007669"/>
    <property type="project" value="TreeGrafter"/>
</dbReference>
<reference evidence="8 10" key="1">
    <citation type="submission" date="2020-01" db="EMBL/GenBank/DDBJ databases">
        <authorList>
            <consortium name="DOE Joint Genome Institute"/>
            <person name="Haridas S."/>
            <person name="Albert R."/>
            <person name="Binder M."/>
            <person name="Bloem J."/>
            <person name="Labutti K."/>
            <person name="Salamov A."/>
            <person name="Andreopoulos B."/>
            <person name="Baker S.E."/>
            <person name="Barry K."/>
            <person name="Bills G."/>
            <person name="Bluhm B.H."/>
            <person name="Cannon C."/>
            <person name="Castanera R."/>
            <person name="Culley D.E."/>
            <person name="Daum C."/>
            <person name="Ezra D."/>
            <person name="Gonzalez J.B."/>
            <person name="Henrissat B."/>
            <person name="Kuo A."/>
            <person name="Liang C."/>
            <person name="Lipzen A."/>
            <person name="Lutzoni F."/>
            <person name="Magnuson J."/>
            <person name="Mondo S."/>
            <person name="Nolan M."/>
            <person name="Ohm R."/>
            <person name="Pangilinan J."/>
            <person name="Park H.-J."/>
            <person name="Ramirez L."/>
            <person name="Alfaro M."/>
            <person name="Sun H."/>
            <person name="Tritt A."/>
            <person name="Yoshinaga Y."/>
            <person name="Zwiers L.-H."/>
            <person name="Turgeon B.G."/>
            <person name="Goodwin S.B."/>
            <person name="Spatafora J.W."/>
            <person name="Crous P.W."/>
            <person name="Grigoriev I.V."/>
        </authorList>
    </citation>
    <scope>NUCLEOTIDE SEQUENCE</scope>
    <source>
        <strain evidence="8 10">CBS 781.70</strain>
    </source>
</reference>
<comment type="similarity">
    <text evidence="2 6">Belongs to the AIM24 family.</text>
</comment>
<dbReference type="InterPro" id="IPR016031">
    <property type="entry name" value="Trp_RNA-bd_attenuator-like_dom"/>
</dbReference>
<feature type="region of interest" description="Disordered" evidence="7">
    <location>
        <begin position="352"/>
        <end position="386"/>
    </location>
</feature>
<dbReference type="RefSeq" id="XP_033537868.1">
    <property type="nucleotide sequence ID" value="XM_033678596.1"/>
</dbReference>
<reference evidence="10" key="3">
    <citation type="submission" date="2025-04" db="UniProtKB">
        <authorList>
            <consortium name="RefSeq"/>
        </authorList>
    </citation>
    <scope>IDENTIFICATION</scope>
    <source>
        <strain evidence="10">CBS 781.70</strain>
    </source>
</reference>
<evidence type="ECO:0000256" key="2">
    <source>
        <dbReference type="ARBA" id="ARBA00009322"/>
    </source>
</evidence>
<keyword evidence="5 6" id="KW-0496">Mitochondrion</keyword>
<keyword evidence="4" id="KW-0809">Transit peptide</keyword>
<evidence type="ECO:0000256" key="3">
    <source>
        <dbReference type="ARBA" id="ARBA00013287"/>
    </source>
</evidence>
<dbReference type="PANTHER" id="PTHR36959">
    <property type="entry name" value="ALTERED INHERITANCE OF MITOCHONDRIA PROTEIN 24, MITOCHONDRIAL"/>
    <property type="match status" value="1"/>
</dbReference>
<dbReference type="GO" id="GO:0005743">
    <property type="term" value="C:mitochondrial inner membrane"/>
    <property type="evidence" value="ECO:0007669"/>
    <property type="project" value="TreeGrafter"/>
</dbReference>
<evidence type="ECO:0000256" key="7">
    <source>
        <dbReference type="SAM" id="MobiDB-lite"/>
    </source>
</evidence>
<organism evidence="8">
    <name type="scientific">Eremomyces bilateralis CBS 781.70</name>
    <dbReference type="NCBI Taxonomy" id="1392243"/>
    <lineage>
        <taxon>Eukaryota</taxon>
        <taxon>Fungi</taxon>
        <taxon>Dikarya</taxon>
        <taxon>Ascomycota</taxon>
        <taxon>Pezizomycotina</taxon>
        <taxon>Dothideomycetes</taxon>
        <taxon>Dothideomycetes incertae sedis</taxon>
        <taxon>Eremomycetales</taxon>
        <taxon>Eremomycetaceae</taxon>
        <taxon>Eremomyces</taxon>
    </lineage>
</organism>
<name>A0A6G1GDR8_9PEZI</name>
<evidence type="ECO:0000256" key="1">
    <source>
        <dbReference type="ARBA" id="ARBA00004173"/>
    </source>
</evidence>
<reference evidence="10" key="2">
    <citation type="submission" date="2020-04" db="EMBL/GenBank/DDBJ databases">
        <authorList>
            <consortium name="NCBI Genome Project"/>
        </authorList>
    </citation>
    <scope>NUCLEOTIDE SEQUENCE</scope>
    <source>
        <strain evidence="10">CBS 781.70</strain>
    </source>
</reference>
<feature type="compositionally biased region" description="Polar residues" evidence="7">
    <location>
        <begin position="353"/>
        <end position="371"/>
    </location>
</feature>
<evidence type="ECO:0000313" key="9">
    <source>
        <dbReference type="Proteomes" id="UP000504638"/>
    </source>
</evidence>
<dbReference type="InterPro" id="IPR036983">
    <property type="entry name" value="AIM24_sf"/>
</dbReference>
<dbReference type="PANTHER" id="PTHR36959:SF2">
    <property type="entry name" value="ALTERED INHERITANCE OF MITOCHONDRIA PROTEIN 24, MITOCHONDRIAL"/>
    <property type="match status" value="1"/>
</dbReference>
<dbReference type="EMBL" id="ML975150">
    <property type="protein sequence ID" value="KAF1816237.1"/>
    <property type="molecule type" value="Genomic_DNA"/>
</dbReference>